<sequence>MKNKILLMIIIVLFIGGYGVFFSLVNAKPISDLALTYELGNCDKDSPGNCCLNSRIGEVRNIISN</sequence>
<dbReference type="EMBL" id="WCRY01000006">
    <property type="protein sequence ID" value="KAB4483804.1"/>
    <property type="molecule type" value="Genomic_DNA"/>
</dbReference>
<evidence type="ECO:0000313" key="3">
    <source>
        <dbReference type="Proteomes" id="UP000095541"/>
    </source>
</evidence>
<gene>
    <name evidence="1" type="ORF">ERS852557_01878</name>
    <name evidence="2" type="ORF">GAN91_08400</name>
</gene>
<evidence type="ECO:0000313" key="1">
    <source>
        <dbReference type="EMBL" id="CUP84172.1"/>
    </source>
</evidence>
<name>A0A174RF89_BACT4</name>
<dbReference type="AlphaFoldDB" id="A0A174RF89"/>
<reference evidence="2 4" key="2">
    <citation type="journal article" date="2019" name="Nat. Med.">
        <title>A library of human gut bacterial isolates paired with longitudinal multiomics data enables mechanistic microbiome research.</title>
        <authorList>
            <person name="Poyet M."/>
            <person name="Groussin M."/>
            <person name="Gibbons S.M."/>
            <person name="Avila-Pacheco J."/>
            <person name="Jiang X."/>
            <person name="Kearney S.M."/>
            <person name="Perrotta A.R."/>
            <person name="Berdy B."/>
            <person name="Zhao S."/>
            <person name="Lieberman T.D."/>
            <person name="Swanson P.K."/>
            <person name="Smith M."/>
            <person name="Roesemann S."/>
            <person name="Alexander J.E."/>
            <person name="Rich S.A."/>
            <person name="Livny J."/>
            <person name="Vlamakis H."/>
            <person name="Clish C."/>
            <person name="Bullock K."/>
            <person name="Deik A."/>
            <person name="Scott J."/>
            <person name="Pierce K.A."/>
            <person name="Xavier R.J."/>
            <person name="Alm E.J."/>
        </authorList>
    </citation>
    <scope>NUCLEOTIDE SEQUENCE [LARGE SCALE GENOMIC DNA]</scope>
    <source>
        <strain evidence="2 4">BIOML-A162</strain>
    </source>
</reference>
<dbReference type="Proteomes" id="UP000436858">
    <property type="component" value="Unassembled WGS sequence"/>
</dbReference>
<dbReference type="GeneID" id="60926622"/>
<dbReference type="RefSeq" id="WP_143920196.1">
    <property type="nucleotide sequence ID" value="NZ_CAXSMB010000042.1"/>
</dbReference>
<proteinExistence type="predicted"/>
<evidence type="ECO:0000313" key="4">
    <source>
        <dbReference type="Proteomes" id="UP000436858"/>
    </source>
</evidence>
<reference evidence="1 3" key="1">
    <citation type="submission" date="2015-09" db="EMBL/GenBank/DDBJ databases">
        <authorList>
            <consortium name="Pathogen Informatics"/>
        </authorList>
    </citation>
    <scope>NUCLEOTIDE SEQUENCE [LARGE SCALE GENOMIC DNA]</scope>
    <source>
        <strain evidence="1 3">2789STDY5834945</strain>
    </source>
</reference>
<protein>
    <submittedName>
        <fullName evidence="1">Uncharacterized protein</fullName>
    </submittedName>
</protein>
<evidence type="ECO:0000313" key="2">
    <source>
        <dbReference type="EMBL" id="KAB4483804.1"/>
    </source>
</evidence>
<dbReference type="EMBL" id="CZBI01000002">
    <property type="protein sequence ID" value="CUP84172.1"/>
    <property type="molecule type" value="Genomic_DNA"/>
</dbReference>
<dbReference type="Proteomes" id="UP000095541">
    <property type="component" value="Unassembled WGS sequence"/>
</dbReference>
<accession>A0A174RF89</accession>
<organism evidence="1 3">
    <name type="scientific">Bacteroides thetaiotaomicron</name>
    <dbReference type="NCBI Taxonomy" id="818"/>
    <lineage>
        <taxon>Bacteria</taxon>
        <taxon>Pseudomonadati</taxon>
        <taxon>Bacteroidota</taxon>
        <taxon>Bacteroidia</taxon>
        <taxon>Bacteroidales</taxon>
        <taxon>Bacteroidaceae</taxon>
        <taxon>Bacteroides</taxon>
    </lineage>
</organism>